<dbReference type="Proteomes" id="UP000244855">
    <property type="component" value="Unassembled WGS sequence"/>
</dbReference>
<proteinExistence type="predicted"/>
<organism evidence="1 2">
    <name type="scientific">Periconia macrospinosa</name>
    <dbReference type="NCBI Taxonomy" id="97972"/>
    <lineage>
        <taxon>Eukaryota</taxon>
        <taxon>Fungi</taxon>
        <taxon>Dikarya</taxon>
        <taxon>Ascomycota</taxon>
        <taxon>Pezizomycotina</taxon>
        <taxon>Dothideomycetes</taxon>
        <taxon>Pleosporomycetidae</taxon>
        <taxon>Pleosporales</taxon>
        <taxon>Massarineae</taxon>
        <taxon>Periconiaceae</taxon>
        <taxon>Periconia</taxon>
    </lineage>
</organism>
<dbReference type="EMBL" id="KZ805389">
    <property type="protein sequence ID" value="PVH99620.1"/>
    <property type="molecule type" value="Genomic_DNA"/>
</dbReference>
<keyword evidence="2" id="KW-1185">Reference proteome</keyword>
<gene>
    <name evidence="1" type="ORF">DM02DRAFT_429631</name>
</gene>
<evidence type="ECO:0000313" key="2">
    <source>
        <dbReference type="Proteomes" id="UP000244855"/>
    </source>
</evidence>
<accession>A0A2V1DNE6</accession>
<reference evidence="1 2" key="1">
    <citation type="journal article" date="2018" name="Sci. Rep.">
        <title>Comparative genomics provides insights into the lifestyle and reveals functional heterogeneity of dark septate endophytic fungi.</title>
        <authorList>
            <person name="Knapp D.G."/>
            <person name="Nemeth J.B."/>
            <person name="Barry K."/>
            <person name="Hainaut M."/>
            <person name="Henrissat B."/>
            <person name="Johnson J."/>
            <person name="Kuo A."/>
            <person name="Lim J.H.P."/>
            <person name="Lipzen A."/>
            <person name="Nolan M."/>
            <person name="Ohm R.A."/>
            <person name="Tamas L."/>
            <person name="Grigoriev I.V."/>
            <person name="Spatafora J.W."/>
            <person name="Nagy L.G."/>
            <person name="Kovacs G.M."/>
        </authorList>
    </citation>
    <scope>NUCLEOTIDE SEQUENCE [LARGE SCALE GENOMIC DNA]</scope>
    <source>
        <strain evidence="1 2">DSE2036</strain>
    </source>
</reference>
<sequence>MGGRLFFKKTRTRMPAATLSLVFLPQQILLPDVLDGRGSEDTMNSRRQVGHCLQFVLEFGSVLRRSKLFCVLTVLTLDHMLDPLDNTNQVTCRSHEVILQDFVHPFNRRACDCIILSMIGCPSSCPLGACEVLISRRYRQSSCW</sequence>
<dbReference type="AlphaFoldDB" id="A0A2V1DNE6"/>
<evidence type="ECO:0000313" key="1">
    <source>
        <dbReference type="EMBL" id="PVH99620.1"/>
    </source>
</evidence>
<protein>
    <submittedName>
        <fullName evidence="1">Uncharacterized protein</fullName>
    </submittedName>
</protein>
<name>A0A2V1DNE6_9PLEO</name>